<protein>
    <submittedName>
        <fullName evidence="1">Uncharacterized protein</fullName>
    </submittedName>
</protein>
<reference evidence="1 2" key="1">
    <citation type="submission" date="2019-12" db="EMBL/GenBank/DDBJ databases">
        <title>complete genome sequences of Enterobacter cloacae str. WP5-S18-CRE-02 isolated from wastewater treatment plant effluent.</title>
        <authorList>
            <person name="Sekizuka T."/>
            <person name="Itokawa K."/>
            <person name="Yatsu K."/>
            <person name="Inamine Y."/>
            <person name="Kuroda M."/>
        </authorList>
    </citation>
    <scope>NUCLEOTIDE SEQUENCE [LARGE SCALE GENOMIC DNA]</scope>
    <source>
        <strain evidence="1 2">WP5-S18-CRE-02</strain>
    </source>
</reference>
<sequence length="58" mass="6481">MPTNKAKSKKILGRPEGSKYSHLIQSEKAKHYSQSKVAKILGISISTVKRHWDNGIFG</sequence>
<gene>
    <name evidence="1" type="ORF">WP5S18C02_10620</name>
</gene>
<evidence type="ECO:0000313" key="2">
    <source>
        <dbReference type="Proteomes" id="UP000515488"/>
    </source>
</evidence>
<dbReference type="Proteomes" id="UP000515488">
    <property type="component" value="Chromosome"/>
</dbReference>
<accession>A0A156KFE7</accession>
<evidence type="ECO:0000313" key="1">
    <source>
        <dbReference type="EMBL" id="BBS30856.1"/>
    </source>
</evidence>
<proteinExistence type="predicted"/>
<dbReference type="AlphaFoldDB" id="A0A156KFE7"/>
<organism evidence="1 2">
    <name type="scientific">Enterobacter cloacae</name>
    <dbReference type="NCBI Taxonomy" id="550"/>
    <lineage>
        <taxon>Bacteria</taxon>
        <taxon>Pseudomonadati</taxon>
        <taxon>Pseudomonadota</taxon>
        <taxon>Gammaproteobacteria</taxon>
        <taxon>Enterobacterales</taxon>
        <taxon>Enterobacteriaceae</taxon>
        <taxon>Enterobacter</taxon>
        <taxon>Enterobacter cloacae complex</taxon>
    </lineage>
</organism>
<name>A0A156KFE7_ENTCL</name>
<dbReference type="EMBL" id="AP022126">
    <property type="protein sequence ID" value="BBS30856.1"/>
    <property type="molecule type" value="Genomic_DNA"/>
</dbReference>